<keyword evidence="9" id="KW-1185">Reference proteome</keyword>
<dbReference type="InterPro" id="IPR035906">
    <property type="entry name" value="MetI-like_sf"/>
</dbReference>
<keyword evidence="4 7" id="KW-0812">Transmembrane</keyword>
<reference evidence="9" key="1">
    <citation type="submission" date="2016-10" db="EMBL/GenBank/DDBJ databases">
        <authorList>
            <person name="Varghese N."/>
            <person name="Submissions S."/>
        </authorList>
    </citation>
    <scope>NUCLEOTIDE SEQUENCE [LARGE SCALE GENOMIC DNA]</scope>
    <source>
        <strain evidence="9">DSM 10146</strain>
    </source>
</reference>
<dbReference type="PANTHER" id="PTHR30043">
    <property type="entry name" value="PHOSPHONATES TRANSPORT SYSTEM PERMEASE PROTEIN"/>
    <property type="match status" value="1"/>
</dbReference>
<keyword evidence="6 7" id="KW-0472">Membrane</keyword>
<dbReference type="GO" id="GO:0005886">
    <property type="term" value="C:plasma membrane"/>
    <property type="evidence" value="ECO:0007669"/>
    <property type="project" value="UniProtKB-SubCell"/>
</dbReference>
<dbReference type="STRING" id="282683.SAMN04488105_102218"/>
<evidence type="ECO:0000256" key="4">
    <source>
        <dbReference type="ARBA" id="ARBA00022692"/>
    </source>
</evidence>
<keyword evidence="5 7" id="KW-1133">Transmembrane helix</keyword>
<dbReference type="SUPFAM" id="SSF161098">
    <property type="entry name" value="MetI-like"/>
    <property type="match status" value="2"/>
</dbReference>
<evidence type="ECO:0000256" key="6">
    <source>
        <dbReference type="ARBA" id="ARBA00023136"/>
    </source>
</evidence>
<evidence type="ECO:0000256" key="3">
    <source>
        <dbReference type="ARBA" id="ARBA00022475"/>
    </source>
</evidence>
<feature type="transmembrane region" description="Helical" evidence="7">
    <location>
        <begin position="252"/>
        <end position="268"/>
    </location>
</feature>
<dbReference type="EMBL" id="FNAV01000002">
    <property type="protein sequence ID" value="SDE27212.1"/>
    <property type="molecule type" value="Genomic_DNA"/>
</dbReference>
<feature type="transmembrane region" description="Helical" evidence="7">
    <location>
        <begin position="119"/>
        <end position="145"/>
    </location>
</feature>
<dbReference type="Proteomes" id="UP000198994">
    <property type="component" value="Unassembled WGS sequence"/>
</dbReference>
<dbReference type="AlphaFoldDB" id="A0A1G7BJZ1"/>
<feature type="transmembrane region" description="Helical" evidence="7">
    <location>
        <begin position="380"/>
        <end position="400"/>
    </location>
</feature>
<proteinExistence type="predicted"/>
<name>A0A1G7BJZ1_9RHOB</name>
<evidence type="ECO:0000313" key="8">
    <source>
        <dbReference type="EMBL" id="SDE27212.1"/>
    </source>
</evidence>
<feature type="transmembrane region" description="Helical" evidence="7">
    <location>
        <begin position="75"/>
        <end position="98"/>
    </location>
</feature>
<organism evidence="8 9">
    <name type="scientific">Salipiger thiooxidans</name>
    <dbReference type="NCBI Taxonomy" id="282683"/>
    <lineage>
        <taxon>Bacteria</taxon>
        <taxon>Pseudomonadati</taxon>
        <taxon>Pseudomonadota</taxon>
        <taxon>Alphaproteobacteria</taxon>
        <taxon>Rhodobacterales</taxon>
        <taxon>Roseobacteraceae</taxon>
        <taxon>Salipiger</taxon>
    </lineage>
</organism>
<evidence type="ECO:0000313" key="9">
    <source>
        <dbReference type="Proteomes" id="UP000198994"/>
    </source>
</evidence>
<feature type="transmembrane region" description="Helical" evidence="7">
    <location>
        <begin position="316"/>
        <end position="341"/>
    </location>
</feature>
<evidence type="ECO:0000256" key="5">
    <source>
        <dbReference type="ARBA" id="ARBA00022989"/>
    </source>
</evidence>
<feature type="transmembrane region" description="Helical" evidence="7">
    <location>
        <begin position="228"/>
        <end position="245"/>
    </location>
</feature>
<feature type="transmembrane region" description="Helical" evidence="7">
    <location>
        <begin position="444"/>
        <end position="464"/>
    </location>
</feature>
<keyword evidence="2" id="KW-0813">Transport</keyword>
<feature type="transmembrane region" description="Helical" evidence="7">
    <location>
        <begin position="476"/>
        <end position="493"/>
    </location>
</feature>
<dbReference type="PANTHER" id="PTHR30043:SF1">
    <property type="entry name" value="ABC TRANSPORT SYSTEM PERMEASE PROTEIN P69"/>
    <property type="match status" value="1"/>
</dbReference>
<accession>A0A1G7BJZ1</accession>
<evidence type="ECO:0000256" key="7">
    <source>
        <dbReference type="SAM" id="Phobius"/>
    </source>
</evidence>
<gene>
    <name evidence="8" type="ORF">SAMN04488105_102218</name>
</gene>
<dbReference type="Gene3D" id="1.10.3720.10">
    <property type="entry name" value="MetI-like"/>
    <property type="match status" value="2"/>
</dbReference>
<protein>
    <submittedName>
        <fullName evidence="8">Phosphonate transport system permease protein</fullName>
    </submittedName>
</protein>
<keyword evidence="3" id="KW-1003">Cell membrane</keyword>
<comment type="subcellular location">
    <subcellularLocation>
        <location evidence="1">Cell membrane</location>
        <topology evidence="1">Multi-pass membrane protein</topology>
    </subcellularLocation>
</comment>
<dbReference type="RefSeq" id="WP_242661616.1">
    <property type="nucleotide sequence ID" value="NZ_FNAV01000002.1"/>
</dbReference>
<evidence type="ECO:0000256" key="1">
    <source>
        <dbReference type="ARBA" id="ARBA00004651"/>
    </source>
</evidence>
<sequence>MATSRLSTPTEARRSARREGWTRPRVVTLFLALALLALPFADFGLAGHDPGAALSRMLAGFLRPDFGAVEQIGRAIWLTVAFAVAGVAAGASSGLVLAPFYHLRAVRWLCIALRSVHELFWALMLMQILGISPLTGVLAIALPYAGIFAKVFSEQLDEADPRPAEVLPRGTDALSRFLYARAPLALTAMKHYTLYRLECGMRASAVLGFVGLPTLGFQLDSFFRMGDYGAASAIMICYVVLIASVRQWMRPVLAPLWLLASAVTLALVKSPPMGSGALMRFLTEDIVPAPLRDGWDFTGLLHWLVPLVTDEMLPGLLATFVVAQIALALTGALAFAGFGLIVPRVTPRWGRALGHLGLVILRSFPEYMLAYLFLQVFGPSMLPAVLALALHNGAIIAHLLGREGETLLPTLRRDAPRGLTLWGWELAPRLSGPFLALCLYRWEIILRETAVMGLLGIATLGFYIDSAMAELRLDRAVVLLIATGLVTAGIDALSRALRRRTGAGLSGQTRVEGC</sequence>
<evidence type="ECO:0000256" key="2">
    <source>
        <dbReference type="ARBA" id="ARBA00022448"/>
    </source>
</evidence>